<evidence type="ECO:0000259" key="5">
    <source>
        <dbReference type="Pfam" id="PF06803"/>
    </source>
</evidence>
<organism evidence="6 7">
    <name type="scientific">Exiguobacterium aurantiacum</name>
    <dbReference type="NCBI Taxonomy" id="33987"/>
    <lineage>
        <taxon>Bacteria</taxon>
        <taxon>Bacillati</taxon>
        <taxon>Bacillota</taxon>
        <taxon>Bacilli</taxon>
        <taxon>Bacillales</taxon>
        <taxon>Bacillales Family XII. Incertae Sedis</taxon>
        <taxon>Exiguobacterium</taxon>
    </lineage>
</organism>
<dbReference type="STRING" id="1397694.GCA_000702585_03003"/>
<evidence type="ECO:0000256" key="1">
    <source>
        <dbReference type="ARBA" id="ARBA00004127"/>
    </source>
</evidence>
<dbReference type="EMBL" id="UGGP01000001">
    <property type="protein sequence ID" value="STO09119.1"/>
    <property type="molecule type" value="Genomic_DNA"/>
</dbReference>
<feature type="domain" description="DUF1232" evidence="5">
    <location>
        <begin position="88"/>
        <end position="117"/>
    </location>
</feature>
<gene>
    <name evidence="6" type="ORF">NCTC13163_02518</name>
</gene>
<evidence type="ECO:0000313" key="6">
    <source>
        <dbReference type="EMBL" id="STO09119.1"/>
    </source>
</evidence>
<evidence type="ECO:0000256" key="4">
    <source>
        <dbReference type="ARBA" id="ARBA00023136"/>
    </source>
</evidence>
<sequence length="135" mass="15473">MSDWKTTYTHFLDTAKEEYAGNEQRGDLLVQGELALAKVTVDVASNEISNIEREEELTLYFQMKQLLNMLRAIYNDQFEMQPEKEDALVAAVLYFVSPFDAIPDDAPLGLFDDAQVIDYVHEQLASDIDRFHHAL</sequence>
<dbReference type="OrthoDB" id="9793277at2"/>
<keyword evidence="2" id="KW-0812">Transmembrane</keyword>
<proteinExistence type="predicted"/>
<evidence type="ECO:0000256" key="3">
    <source>
        <dbReference type="ARBA" id="ARBA00022989"/>
    </source>
</evidence>
<reference evidence="6 7" key="1">
    <citation type="submission" date="2018-06" db="EMBL/GenBank/DDBJ databases">
        <authorList>
            <consortium name="Pathogen Informatics"/>
            <person name="Doyle S."/>
        </authorList>
    </citation>
    <scope>NUCLEOTIDE SEQUENCE [LARGE SCALE GENOMIC DNA]</scope>
    <source>
        <strain evidence="6 7">NCTC13163</strain>
    </source>
</reference>
<keyword evidence="4" id="KW-0472">Membrane</keyword>
<accession>A0A377FWB2</accession>
<dbReference type="GO" id="GO:0012505">
    <property type="term" value="C:endomembrane system"/>
    <property type="evidence" value="ECO:0007669"/>
    <property type="project" value="UniProtKB-SubCell"/>
</dbReference>
<protein>
    <submittedName>
        <fullName evidence="6">Uncharacterized conserved protein</fullName>
    </submittedName>
</protein>
<dbReference type="Pfam" id="PF06803">
    <property type="entry name" value="DUF1232"/>
    <property type="match status" value="1"/>
</dbReference>
<dbReference type="AlphaFoldDB" id="A0A377FWB2"/>
<keyword evidence="3" id="KW-1133">Transmembrane helix</keyword>
<dbReference type="InterPro" id="IPR010652">
    <property type="entry name" value="DUF1232"/>
</dbReference>
<dbReference type="RefSeq" id="WP_024371717.1">
    <property type="nucleotide sequence ID" value="NZ_UGGP01000001.1"/>
</dbReference>
<evidence type="ECO:0000313" key="7">
    <source>
        <dbReference type="Proteomes" id="UP000254060"/>
    </source>
</evidence>
<comment type="subcellular location">
    <subcellularLocation>
        <location evidence="1">Endomembrane system</location>
        <topology evidence="1">Multi-pass membrane protein</topology>
    </subcellularLocation>
</comment>
<evidence type="ECO:0000256" key="2">
    <source>
        <dbReference type="ARBA" id="ARBA00022692"/>
    </source>
</evidence>
<name>A0A377FWB2_9BACL</name>
<dbReference type="Proteomes" id="UP000254060">
    <property type="component" value="Unassembled WGS sequence"/>
</dbReference>